<comment type="catalytic activity">
    <reaction evidence="4">
        <text>a 5'-end (N(7)-methyl 5'-triphosphoguanosine)-ribonucleoside in snoRNA + S-adenosyl-L-methionine = a 5'-end (N(2),N(7)-dimethyl 5'-triphosphoguanosine)-ribonucleoside in snoRNA + S-adenosyl-L-homocysteine + H(+)</text>
        <dbReference type="Rhea" id="RHEA:78475"/>
        <dbReference type="Rhea" id="RHEA-COMP:19086"/>
        <dbReference type="Rhea" id="RHEA-COMP:19088"/>
        <dbReference type="ChEBI" id="CHEBI:15378"/>
        <dbReference type="ChEBI" id="CHEBI:57856"/>
        <dbReference type="ChEBI" id="CHEBI:59789"/>
        <dbReference type="ChEBI" id="CHEBI:156461"/>
        <dbReference type="ChEBI" id="CHEBI:172880"/>
    </reaction>
    <physiologicalReaction direction="left-to-right" evidence="4">
        <dbReference type="Rhea" id="RHEA:78476"/>
    </physiologicalReaction>
</comment>
<dbReference type="GO" id="GO:0005634">
    <property type="term" value="C:nucleus"/>
    <property type="evidence" value="ECO:0007669"/>
    <property type="project" value="TreeGrafter"/>
</dbReference>
<gene>
    <name evidence="8" type="ORF">Vbra_9269</name>
</gene>
<accession>A0A0G4FL25</accession>
<sequence>AAITMYAAGSIVLDAFSGVGGQSVSLAVAGLTVFACDINQTNVDHTMHNARVHGVAERLRMVCGDYFARIAGLAAKWMPIGRKFGAIHVDMPWGKAYEEETYPLHRMGDGTLSAYDVLEAAAPLSDSFVFKCPRNVAISDAVKLAYHVQSIKGGASTHNVAMPLVEVFVNGDKTVMAVIYIGDIAAKRLEDIAPPARVVDLTHKRWTIEQCAKSMLSRGKRVGCASVTFAPFA</sequence>
<comment type="similarity">
    <text evidence="2">Belongs to the methyltransferase superfamily. Trimethylguanosine synthase family.</text>
</comment>
<feature type="non-terminal residue" evidence="8">
    <location>
        <position position="1"/>
    </location>
</feature>
<comment type="catalytic activity">
    <reaction evidence="3">
        <text>a 5'-end (N(2),N(7)-dimethyl 5'-triphosphoguanosine)-ribonucleoside in snoRNA + S-adenosyl-L-methionine = a 5'-end (N(2),N(2),N(7)-trimethyl 5'-triphosphoguanosine)-ribonucleoside in snoRNA + S-adenosyl-L-homocysteine + H(+)</text>
        <dbReference type="Rhea" id="RHEA:78507"/>
        <dbReference type="Rhea" id="RHEA-COMP:19088"/>
        <dbReference type="Rhea" id="RHEA-COMP:19090"/>
        <dbReference type="ChEBI" id="CHEBI:15378"/>
        <dbReference type="ChEBI" id="CHEBI:57856"/>
        <dbReference type="ChEBI" id="CHEBI:59789"/>
        <dbReference type="ChEBI" id="CHEBI:167623"/>
        <dbReference type="ChEBI" id="CHEBI:172880"/>
    </reaction>
    <physiologicalReaction direction="left-to-right" evidence="3">
        <dbReference type="Rhea" id="RHEA:78508"/>
    </physiologicalReaction>
</comment>
<dbReference type="InParanoid" id="A0A0G4FL25"/>
<dbReference type="Proteomes" id="UP000041254">
    <property type="component" value="Unassembled WGS sequence"/>
</dbReference>
<evidence type="ECO:0000256" key="2">
    <source>
        <dbReference type="ARBA" id="ARBA00025783"/>
    </source>
</evidence>
<reference evidence="8 9" key="1">
    <citation type="submission" date="2014-11" db="EMBL/GenBank/DDBJ databases">
        <authorList>
            <person name="Zhu J."/>
            <person name="Qi W."/>
            <person name="Song R."/>
        </authorList>
    </citation>
    <scope>NUCLEOTIDE SEQUENCE [LARGE SCALE GENOMIC DNA]</scope>
</reference>
<proteinExistence type="inferred from homology"/>
<evidence type="ECO:0000256" key="1">
    <source>
        <dbReference type="ARBA" id="ARBA00018517"/>
    </source>
</evidence>
<dbReference type="AlphaFoldDB" id="A0A0G4FL25"/>
<dbReference type="PANTHER" id="PTHR14741:SF32">
    <property type="entry name" value="TRIMETHYLGUANOSINE SYNTHASE"/>
    <property type="match status" value="1"/>
</dbReference>
<dbReference type="OrthoDB" id="194443at2759"/>
<evidence type="ECO:0000313" key="8">
    <source>
        <dbReference type="EMBL" id="CEM14081.1"/>
    </source>
</evidence>
<dbReference type="EMBL" id="CDMY01000453">
    <property type="protein sequence ID" value="CEM14081.1"/>
    <property type="molecule type" value="Genomic_DNA"/>
</dbReference>
<protein>
    <recommendedName>
        <fullName evidence="1">Trimethylguanosine synthase</fullName>
    </recommendedName>
    <alternativeName>
        <fullName evidence="7">Cap-specific guanine-N(2) methyltransferase</fullName>
    </alternativeName>
</protein>
<dbReference type="PANTHER" id="PTHR14741">
    <property type="entry name" value="S-ADENOSYLMETHIONINE-DEPENDENT METHYLTRANSFERASE RELATED"/>
    <property type="match status" value="1"/>
</dbReference>
<evidence type="ECO:0000313" key="9">
    <source>
        <dbReference type="Proteomes" id="UP000041254"/>
    </source>
</evidence>
<evidence type="ECO:0000256" key="7">
    <source>
        <dbReference type="ARBA" id="ARBA00049790"/>
    </source>
</evidence>
<dbReference type="Pfam" id="PF09445">
    <property type="entry name" value="Methyltransf_15"/>
    <property type="match status" value="1"/>
</dbReference>
<dbReference type="GO" id="GO:0071164">
    <property type="term" value="F:RNA cap trimethylguanosine synthase activity"/>
    <property type="evidence" value="ECO:0007669"/>
    <property type="project" value="TreeGrafter"/>
</dbReference>
<dbReference type="Gene3D" id="3.40.50.150">
    <property type="entry name" value="Vaccinia Virus protein VP39"/>
    <property type="match status" value="1"/>
</dbReference>
<evidence type="ECO:0000256" key="3">
    <source>
        <dbReference type="ARBA" id="ARBA00047418"/>
    </source>
</evidence>
<dbReference type="InterPro" id="IPR029063">
    <property type="entry name" value="SAM-dependent_MTases_sf"/>
</dbReference>
<organism evidence="8 9">
    <name type="scientific">Vitrella brassicaformis (strain CCMP3155)</name>
    <dbReference type="NCBI Taxonomy" id="1169540"/>
    <lineage>
        <taxon>Eukaryota</taxon>
        <taxon>Sar</taxon>
        <taxon>Alveolata</taxon>
        <taxon>Colpodellida</taxon>
        <taxon>Vitrellaceae</taxon>
        <taxon>Vitrella</taxon>
    </lineage>
</organism>
<dbReference type="VEuPathDB" id="CryptoDB:Vbra_9269"/>
<evidence type="ECO:0000256" key="6">
    <source>
        <dbReference type="ARBA" id="ARBA00049075"/>
    </source>
</evidence>
<evidence type="ECO:0000256" key="4">
    <source>
        <dbReference type="ARBA" id="ARBA00048740"/>
    </source>
</evidence>
<keyword evidence="9" id="KW-1185">Reference proteome</keyword>
<comment type="catalytic activity">
    <reaction evidence="5">
        <text>a 5'-end (N(2),N(7)-dimethyl 5'-triphosphoguanosine)-ribonucleoside in snRNA + S-adenosyl-L-methionine = a 5'-end (N(2),N(2),N(7)-trimethyl 5'-triphosphoguanosine)-ribonucleoside in snRNA + S-adenosyl-L-homocysteine + H(+)</text>
        <dbReference type="Rhea" id="RHEA:78479"/>
        <dbReference type="Rhea" id="RHEA-COMP:19087"/>
        <dbReference type="Rhea" id="RHEA-COMP:19089"/>
        <dbReference type="ChEBI" id="CHEBI:15378"/>
        <dbReference type="ChEBI" id="CHEBI:57856"/>
        <dbReference type="ChEBI" id="CHEBI:59789"/>
        <dbReference type="ChEBI" id="CHEBI:167623"/>
        <dbReference type="ChEBI" id="CHEBI:172880"/>
    </reaction>
    <physiologicalReaction direction="left-to-right" evidence="5">
        <dbReference type="Rhea" id="RHEA:78480"/>
    </physiologicalReaction>
</comment>
<dbReference type="InterPro" id="IPR019012">
    <property type="entry name" value="RNA_cap_Gua-N2-MeTrfase"/>
</dbReference>
<name>A0A0G4FL25_VITBC</name>
<dbReference type="SUPFAM" id="SSF53335">
    <property type="entry name" value="S-adenosyl-L-methionine-dependent methyltransferases"/>
    <property type="match status" value="1"/>
</dbReference>
<comment type="catalytic activity">
    <reaction evidence="6">
        <text>a 5'-end (N(7)-methyl 5'-triphosphoguanosine)-ribonucleoside in snRNA + S-adenosyl-L-methionine = a 5'-end (N(2),N(7)-dimethyl 5'-triphosphoguanosine)-ribonucleoside in snRNA + S-adenosyl-L-homocysteine + H(+)</text>
        <dbReference type="Rhea" id="RHEA:78471"/>
        <dbReference type="Rhea" id="RHEA-COMP:19085"/>
        <dbReference type="Rhea" id="RHEA-COMP:19087"/>
        <dbReference type="ChEBI" id="CHEBI:15378"/>
        <dbReference type="ChEBI" id="CHEBI:57856"/>
        <dbReference type="ChEBI" id="CHEBI:59789"/>
        <dbReference type="ChEBI" id="CHEBI:156461"/>
        <dbReference type="ChEBI" id="CHEBI:172880"/>
    </reaction>
    <physiologicalReaction direction="left-to-right" evidence="6">
        <dbReference type="Rhea" id="RHEA:78472"/>
    </physiologicalReaction>
</comment>
<dbReference type="STRING" id="1169540.A0A0G4FL25"/>
<evidence type="ECO:0000256" key="5">
    <source>
        <dbReference type="ARBA" id="ARBA00048763"/>
    </source>
</evidence>